<feature type="transmembrane region" description="Helical" evidence="5">
    <location>
        <begin position="44"/>
        <end position="64"/>
    </location>
</feature>
<dbReference type="AlphaFoldDB" id="A0AAP2ZBU0"/>
<accession>A0AAP2ZBU0</accession>
<name>A0AAP2ZBU0_9EURY</name>
<organism evidence="7 8">
    <name type="scientific">Natronosalvus hydrolyticus</name>
    <dbReference type="NCBI Taxonomy" id="2979988"/>
    <lineage>
        <taxon>Archaea</taxon>
        <taxon>Methanobacteriati</taxon>
        <taxon>Methanobacteriota</taxon>
        <taxon>Stenosarchaea group</taxon>
        <taxon>Halobacteria</taxon>
        <taxon>Halobacteriales</taxon>
        <taxon>Natrialbaceae</taxon>
        <taxon>Natronosalvus</taxon>
    </lineage>
</organism>
<comment type="subcellular location">
    <subcellularLocation>
        <location evidence="1">Membrane</location>
        <topology evidence="1">Multi-pass membrane protein</topology>
    </subcellularLocation>
</comment>
<evidence type="ECO:0000313" key="7">
    <source>
        <dbReference type="EMBL" id="MCU4754028.1"/>
    </source>
</evidence>
<protein>
    <submittedName>
        <fullName evidence="7">YIP1 family protein</fullName>
    </submittedName>
</protein>
<dbReference type="Pfam" id="PF04893">
    <property type="entry name" value="Yip1"/>
    <property type="match status" value="1"/>
</dbReference>
<keyword evidence="2 5" id="KW-0812">Transmembrane</keyword>
<keyword evidence="3 5" id="KW-1133">Transmembrane helix</keyword>
<dbReference type="Proteomes" id="UP001321047">
    <property type="component" value="Unassembled WGS sequence"/>
</dbReference>
<reference evidence="7 8" key="1">
    <citation type="submission" date="2022-09" db="EMBL/GenBank/DDBJ databases">
        <title>Enrichment on poylsaccharides allowed isolation of novel metabolic and taxonomic groups of Haloarchaea.</title>
        <authorList>
            <person name="Sorokin D.Y."/>
            <person name="Elcheninov A.G."/>
            <person name="Khizhniak T.V."/>
            <person name="Kolganova T.V."/>
            <person name="Kublanov I.V."/>
        </authorList>
    </citation>
    <scope>NUCLEOTIDE SEQUENCE [LARGE SCALE GENOMIC DNA]</scope>
    <source>
        <strain evidence="7 8">AArc-curdl1</strain>
    </source>
</reference>
<evidence type="ECO:0000256" key="4">
    <source>
        <dbReference type="ARBA" id="ARBA00023136"/>
    </source>
</evidence>
<dbReference type="InterPro" id="IPR006977">
    <property type="entry name" value="Yip1_dom"/>
</dbReference>
<dbReference type="RefSeq" id="WP_342810334.1">
    <property type="nucleotide sequence ID" value="NZ_JAOPJZ010000027.1"/>
</dbReference>
<evidence type="ECO:0000313" key="8">
    <source>
        <dbReference type="Proteomes" id="UP001321047"/>
    </source>
</evidence>
<sequence length="199" mass="21209">MTQWIENPEGGRGRGPRGLARAWLEVLVRPHRFFRVGVSPGDQAPGLTFLMTVVLVAITSQYVFTPESFPSLPVSPLLAGTFWISLVVLLVAPLGLHLLSALQTLFLLVIVPNRAGISQTVQVLAYATAPCVVVGVPIPEIRVLACLYGAVLLIVGLRIVHETSIIRALLAGLVPALLLFGYGFGGMAALETLGVAIPW</sequence>
<feature type="transmembrane region" description="Helical" evidence="5">
    <location>
        <begin position="84"/>
        <end position="110"/>
    </location>
</feature>
<gene>
    <name evidence="7" type="ORF">OB919_18940</name>
</gene>
<keyword evidence="8" id="KW-1185">Reference proteome</keyword>
<dbReference type="GO" id="GO:0016020">
    <property type="term" value="C:membrane"/>
    <property type="evidence" value="ECO:0007669"/>
    <property type="project" value="UniProtKB-SubCell"/>
</dbReference>
<feature type="transmembrane region" description="Helical" evidence="5">
    <location>
        <begin position="141"/>
        <end position="161"/>
    </location>
</feature>
<evidence type="ECO:0000256" key="1">
    <source>
        <dbReference type="ARBA" id="ARBA00004141"/>
    </source>
</evidence>
<evidence type="ECO:0000256" key="3">
    <source>
        <dbReference type="ARBA" id="ARBA00022989"/>
    </source>
</evidence>
<keyword evidence="4 5" id="KW-0472">Membrane</keyword>
<comment type="caution">
    <text evidence="7">The sequence shown here is derived from an EMBL/GenBank/DDBJ whole genome shotgun (WGS) entry which is preliminary data.</text>
</comment>
<evidence type="ECO:0000256" key="2">
    <source>
        <dbReference type="ARBA" id="ARBA00022692"/>
    </source>
</evidence>
<evidence type="ECO:0000259" key="6">
    <source>
        <dbReference type="Pfam" id="PF04893"/>
    </source>
</evidence>
<evidence type="ECO:0000256" key="5">
    <source>
        <dbReference type="SAM" id="Phobius"/>
    </source>
</evidence>
<feature type="transmembrane region" description="Helical" evidence="5">
    <location>
        <begin position="117"/>
        <end position="135"/>
    </location>
</feature>
<feature type="transmembrane region" description="Helical" evidence="5">
    <location>
        <begin position="168"/>
        <end position="190"/>
    </location>
</feature>
<proteinExistence type="predicted"/>
<feature type="domain" description="Yip1" evidence="6">
    <location>
        <begin position="25"/>
        <end position="184"/>
    </location>
</feature>
<dbReference type="EMBL" id="JAOPJZ010000027">
    <property type="protein sequence ID" value="MCU4754028.1"/>
    <property type="molecule type" value="Genomic_DNA"/>
</dbReference>